<accession>A0ABR5ZQ57</accession>
<dbReference type="RefSeq" id="WP_182082440.1">
    <property type="nucleotide sequence ID" value="NZ_NWUS01000005.1"/>
</dbReference>
<evidence type="ECO:0000313" key="1">
    <source>
        <dbReference type="EMBL" id="MBA5726372.1"/>
    </source>
</evidence>
<dbReference type="Proteomes" id="UP001516390">
    <property type="component" value="Unassembled WGS sequence"/>
</dbReference>
<organism evidence="1 2">
    <name type="scientific">Bombella favorum</name>
    <dbReference type="NCBI Taxonomy" id="2039164"/>
    <lineage>
        <taxon>Bacteria</taxon>
        <taxon>Pseudomonadati</taxon>
        <taxon>Pseudomonadota</taxon>
        <taxon>Alphaproteobacteria</taxon>
        <taxon>Acetobacterales</taxon>
        <taxon>Acetobacteraceae</taxon>
        <taxon>Bombella</taxon>
    </lineage>
</organism>
<sequence>MTDPHSASSIFPSFPRPFITISTRTTLLKVHQHFAGHPFTILSPLHAGASLGIEWWLHLIGESKAPSILDCGASASLAIEALHKGIEGVVCRDFRAGLPDDMRGRLFSQRPSDTSIPTLMLP</sequence>
<name>A0ABR5ZQ57_9PROT</name>
<protein>
    <submittedName>
        <fullName evidence="1">Uncharacterized protein</fullName>
    </submittedName>
</protein>
<reference evidence="1 2" key="1">
    <citation type="submission" date="2017-09" db="EMBL/GenBank/DDBJ databases">
        <authorList>
            <person name="Jakob F."/>
        </authorList>
    </citation>
    <scope>NUCLEOTIDE SEQUENCE [LARGE SCALE GENOMIC DNA]</scope>
    <source>
        <strain evidence="1 2">TMW 2.1880</strain>
    </source>
</reference>
<keyword evidence="2" id="KW-1185">Reference proteome</keyword>
<dbReference type="EMBL" id="NWUS01000005">
    <property type="protein sequence ID" value="MBA5726372.1"/>
    <property type="molecule type" value="Genomic_DNA"/>
</dbReference>
<comment type="caution">
    <text evidence="1">The sequence shown here is derived from an EMBL/GenBank/DDBJ whole genome shotgun (WGS) entry which is preliminary data.</text>
</comment>
<gene>
    <name evidence="1" type="ORF">CPA57_08860</name>
</gene>
<proteinExistence type="predicted"/>
<evidence type="ECO:0000313" key="2">
    <source>
        <dbReference type="Proteomes" id="UP001516390"/>
    </source>
</evidence>